<feature type="transmembrane region" description="Helical" evidence="8">
    <location>
        <begin position="215"/>
        <end position="237"/>
    </location>
</feature>
<evidence type="ECO:0000256" key="8">
    <source>
        <dbReference type="SAM" id="Phobius"/>
    </source>
</evidence>
<dbReference type="AlphaFoldDB" id="A0A837INB3"/>
<dbReference type="InterPro" id="IPR018227">
    <property type="entry name" value="Amino_acid_transport_2"/>
</dbReference>
<dbReference type="GO" id="GO:0005886">
    <property type="term" value="C:plasma membrane"/>
    <property type="evidence" value="ECO:0007669"/>
    <property type="project" value="UniProtKB-SubCell"/>
</dbReference>
<gene>
    <name evidence="9" type="ORF">UX18_C0013G0005</name>
</gene>
<feature type="transmembrane region" description="Helical" evidence="8">
    <location>
        <begin position="141"/>
        <end position="163"/>
    </location>
</feature>
<evidence type="ECO:0000313" key="9">
    <source>
        <dbReference type="EMBL" id="KKU12727.1"/>
    </source>
</evidence>
<dbReference type="GO" id="GO:0015179">
    <property type="term" value="F:L-amino acid transmembrane transporter activity"/>
    <property type="evidence" value="ECO:0007669"/>
    <property type="project" value="TreeGrafter"/>
</dbReference>
<feature type="transmembrane region" description="Helical" evidence="8">
    <location>
        <begin position="178"/>
        <end position="195"/>
    </location>
</feature>
<evidence type="ECO:0000256" key="2">
    <source>
        <dbReference type="ARBA" id="ARBA00022448"/>
    </source>
</evidence>
<proteinExistence type="predicted"/>
<dbReference type="Proteomes" id="UP000034909">
    <property type="component" value="Unassembled WGS sequence"/>
</dbReference>
<accession>A0A837INB3</accession>
<evidence type="ECO:0000256" key="6">
    <source>
        <dbReference type="ARBA" id="ARBA00022989"/>
    </source>
</evidence>
<keyword evidence="2" id="KW-0813">Transport</keyword>
<evidence type="ECO:0000256" key="1">
    <source>
        <dbReference type="ARBA" id="ARBA00004429"/>
    </source>
</evidence>
<feature type="transmembrane region" description="Helical" evidence="8">
    <location>
        <begin position="12"/>
        <end position="30"/>
    </location>
</feature>
<feature type="transmembrane region" description="Helical" evidence="8">
    <location>
        <begin position="358"/>
        <end position="377"/>
    </location>
</feature>
<keyword evidence="3" id="KW-1003">Cell membrane</keyword>
<evidence type="ECO:0000256" key="4">
    <source>
        <dbReference type="ARBA" id="ARBA00022519"/>
    </source>
</evidence>
<dbReference type="EMBL" id="LCLF01000013">
    <property type="protein sequence ID" value="KKU12727.1"/>
    <property type="molecule type" value="Genomic_DNA"/>
</dbReference>
<evidence type="ECO:0000256" key="7">
    <source>
        <dbReference type="ARBA" id="ARBA00023136"/>
    </source>
</evidence>
<comment type="caution">
    <text evidence="9">The sequence shown here is derived from an EMBL/GenBank/DDBJ whole genome shotgun (WGS) entry which is preliminary data.</text>
</comment>
<keyword evidence="6 8" id="KW-1133">Transmembrane helix</keyword>
<feature type="transmembrane region" description="Helical" evidence="8">
    <location>
        <begin position="118"/>
        <end position="134"/>
    </location>
</feature>
<keyword evidence="5 8" id="KW-0812">Transmembrane</keyword>
<feature type="transmembrane region" description="Helical" evidence="8">
    <location>
        <begin position="257"/>
        <end position="281"/>
    </location>
</feature>
<sequence>MKMFKSPFWKALGVFGGMIIGSGMFALPYAVSVSGIWASIFGMALAFFAVLSIHFAYGEVVLNTEGRHRLPGYAKLHLGKLAGNFNKITQIIFFNATLLIYGVLGGIFLSTIFGRTPFFWTLVFFAVSVAILFFENIETIGLLNLILTIPLIAAILLISLASLSNGSFSNLPTGGGDPFFAFGIFVFALAGLSVIPDAKEVFKKKEDEPKLKSVIAWGTLVPLVLYVIFIVAVLMAVNGAISEDAISSLRGVLGVKIVILGAVMGFLAVLTSFLVLAYDLKAIYEFDLNMPRIFSWFLGALVPVLLFMSGLEDFVKLISVVGGIFIALDSFFVIFILRKLRKTGSGTARFLPFGPIHQTFLILIFAASIIYELVYQIF</sequence>
<feature type="transmembrane region" description="Helical" evidence="8">
    <location>
        <begin position="293"/>
        <end position="311"/>
    </location>
</feature>
<evidence type="ECO:0000256" key="3">
    <source>
        <dbReference type="ARBA" id="ARBA00022475"/>
    </source>
</evidence>
<feature type="transmembrane region" description="Helical" evidence="8">
    <location>
        <begin position="317"/>
        <end position="337"/>
    </location>
</feature>
<evidence type="ECO:0000313" key="10">
    <source>
        <dbReference type="Proteomes" id="UP000034909"/>
    </source>
</evidence>
<organism evidence="9 10">
    <name type="scientific">Candidatus Azambacteria bacterium GW2011_GWC2_45_7b</name>
    <dbReference type="NCBI Taxonomy" id="1618621"/>
    <lineage>
        <taxon>Bacteria</taxon>
        <taxon>Candidatus Azamiibacteriota</taxon>
    </lineage>
</organism>
<keyword evidence="7 8" id="KW-0472">Membrane</keyword>
<comment type="subcellular location">
    <subcellularLocation>
        <location evidence="1">Cell inner membrane</location>
        <topology evidence="1">Multi-pass membrane protein</topology>
    </subcellularLocation>
</comment>
<name>A0A837INB3_9BACT</name>
<feature type="transmembrane region" description="Helical" evidence="8">
    <location>
        <begin position="36"/>
        <end position="57"/>
    </location>
</feature>
<feature type="transmembrane region" description="Helical" evidence="8">
    <location>
        <begin position="91"/>
        <end position="112"/>
    </location>
</feature>
<evidence type="ECO:0008006" key="11">
    <source>
        <dbReference type="Google" id="ProtNLM"/>
    </source>
</evidence>
<dbReference type="Gene3D" id="1.20.1740.10">
    <property type="entry name" value="Amino acid/polyamine transporter I"/>
    <property type="match status" value="1"/>
</dbReference>
<dbReference type="Pfam" id="PF03222">
    <property type="entry name" value="Trp_Tyr_perm"/>
    <property type="match status" value="1"/>
</dbReference>
<reference evidence="9 10" key="1">
    <citation type="journal article" date="2015" name="Nature">
        <title>rRNA introns, odd ribosomes, and small enigmatic genomes across a large radiation of phyla.</title>
        <authorList>
            <person name="Brown C.T."/>
            <person name="Hug L.A."/>
            <person name="Thomas B.C."/>
            <person name="Sharon I."/>
            <person name="Castelle C.J."/>
            <person name="Singh A."/>
            <person name="Wilkins M.J."/>
            <person name="Williams K.H."/>
            <person name="Banfield J.F."/>
        </authorList>
    </citation>
    <scope>NUCLEOTIDE SEQUENCE [LARGE SCALE GENOMIC DNA]</scope>
</reference>
<keyword evidence="4" id="KW-0997">Cell inner membrane</keyword>
<dbReference type="PANTHER" id="PTHR22950">
    <property type="entry name" value="AMINO ACID TRANSPORTER"/>
    <property type="match status" value="1"/>
</dbReference>
<protein>
    <recommendedName>
        <fullName evidence="11">Aromatic amino acid permease</fullName>
    </recommendedName>
</protein>
<evidence type="ECO:0000256" key="5">
    <source>
        <dbReference type="ARBA" id="ARBA00022692"/>
    </source>
</evidence>